<dbReference type="OrthoDB" id="3748241at2"/>
<dbReference type="EMBL" id="CP031165">
    <property type="protein sequence ID" value="AXV09046.1"/>
    <property type="molecule type" value="Genomic_DNA"/>
</dbReference>
<evidence type="ECO:0000256" key="1">
    <source>
        <dbReference type="SAM" id="MobiDB-lite"/>
    </source>
</evidence>
<name>A0A346Y3J9_9ACTN</name>
<reference evidence="2 3" key="1">
    <citation type="submission" date="2018-09" db="EMBL/GenBank/DDBJ databases">
        <title>Complete genome sequence of Euzebya sp. DY32-46 isolated from seawater of Pacific Ocean.</title>
        <authorList>
            <person name="Xu L."/>
            <person name="Wu Y.-H."/>
            <person name="Xu X.-W."/>
        </authorList>
    </citation>
    <scope>NUCLEOTIDE SEQUENCE [LARGE SCALE GENOMIC DNA]</scope>
    <source>
        <strain evidence="2 3">DY32-46</strain>
    </source>
</reference>
<protein>
    <recommendedName>
        <fullName evidence="4">DUF4244 domain-containing protein</fullName>
    </recommendedName>
</protein>
<keyword evidence="3" id="KW-1185">Reference proteome</keyword>
<accession>A0A346Y3J9</accession>
<evidence type="ECO:0000313" key="2">
    <source>
        <dbReference type="EMBL" id="AXV09046.1"/>
    </source>
</evidence>
<feature type="region of interest" description="Disordered" evidence="1">
    <location>
        <begin position="1"/>
        <end position="32"/>
    </location>
</feature>
<evidence type="ECO:0000313" key="3">
    <source>
        <dbReference type="Proteomes" id="UP000264006"/>
    </source>
</evidence>
<dbReference type="KEGG" id="euz:DVS28_a4381"/>
<proteinExistence type="predicted"/>
<gene>
    <name evidence="2" type="ORF">DVS28_a4381</name>
</gene>
<dbReference type="RefSeq" id="WP_114593295.1">
    <property type="nucleotide sequence ID" value="NZ_CAXIBR010000046.1"/>
</dbReference>
<evidence type="ECO:0008006" key="4">
    <source>
        <dbReference type="Google" id="ProtNLM"/>
    </source>
</evidence>
<dbReference type="Proteomes" id="UP000264006">
    <property type="component" value="Chromosome"/>
</dbReference>
<organism evidence="2 3">
    <name type="scientific">Euzebya pacifica</name>
    <dbReference type="NCBI Taxonomy" id="1608957"/>
    <lineage>
        <taxon>Bacteria</taxon>
        <taxon>Bacillati</taxon>
        <taxon>Actinomycetota</taxon>
        <taxon>Nitriliruptoria</taxon>
        <taxon>Euzebyales</taxon>
    </lineage>
</organism>
<sequence length="99" mass="10467">MSDTIHEPTADPSTGIDPTPGPVDQNTTPDVVGRLADDTGAQAMEYAMLGGAGVASVSVLTWLMRQPWFEEAIQEFFTGLFGSLLDRIGDLLPAFGAIV</sequence>
<dbReference type="AlphaFoldDB" id="A0A346Y3J9"/>